<dbReference type="EMBL" id="CP071868">
    <property type="protein sequence ID" value="QTE29014.1"/>
    <property type="molecule type" value="Genomic_DNA"/>
</dbReference>
<dbReference type="Pfam" id="PF13579">
    <property type="entry name" value="Glyco_trans_4_4"/>
    <property type="match status" value="1"/>
</dbReference>
<reference evidence="6" key="1">
    <citation type="submission" date="2021-03" db="EMBL/GenBank/DDBJ databases">
        <title>Pengzhenrongella sicca gen. nov., sp. nov., a new member of suborder Micrococcineae isolated from High-Arctic tundra soil.</title>
        <authorList>
            <person name="Peng F."/>
        </authorList>
    </citation>
    <scope>NUCLEOTIDE SEQUENCE</scope>
    <source>
        <strain evidence="6">LRZ-2</strain>
    </source>
</reference>
<feature type="region of interest" description="Disordered" evidence="4">
    <location>
        <begin position="411"/>
        <end position="441"/>
    </location>
</feature>
<dbReference type="Gene3D" id="3.40.50.2000">
    <property type="entry name" value="Glycogen Phosphorylase B"/>
    <property type="match status" value="2"/>
</dbReference>
<dbReference type="GO" id="GO:1901137">
    <property type="term" value="P:carbohydrate derivative biosynthetic process"/>
    <property type="evidence" value="ECO:0007669"/>
    <property type="project" value="UniProtKB-ARBA"/>
</dbReference>
<protein>
    <recommendedName>
        <fullName evidence="1">D-inositol 3-phosphate glycosyltransferase</fullName>
    </recommendedName>
</protein>
<evidence type="ECO:0000259" key="5">
    <source>
        <dbReference type="Pfam" id="PF13579"/>
    </source>
</evidence>
<dbReference type="PANTHER" id="PTHR45947">
    <property type="entry name" value="SULFOQUINOVOSYL TRANSFERASE SQD2"/>
    <property type="match status" value="1"/>
</dbReference>
<keyword evidence="3" id="KW-0808">Transferase</keyword>
<dbReference type="KEGG" id="psic:J4E96_17150"/>
<gene>
    <name evidence="6" type="ORF">J4E96_17150</name>
</gene>
<evidence type="ECO:0000256" key="1">
    <source>
        <dbReference type="ARBA" id="ARBA00021292"/>
    </source>
</evidence>
<dbReference type="AlphaFoldDB" id="A0A8A4ZAV9"/>
<dbReference type="PANTHER" id="PTHR45947:SF3">
    <property type="entry name" value="SULFOQUINOVOSYL TRANSFERASE SQD2"/>
    <property type="match status" value="1"/>
</dbReference>
<dbReference type="GO" id="GO:0016758">
    <property type="term" value="F:hexosyltransferase activity"/>
    <property type="evidence" value="ECO:0007669"/>
    <property type="project" value="TreeGrafter"/>
</dbReference>
<dbReference type="Pfam" id="PF13692">
    <property type="entry name" value="Glyco_trans_1_4"/>
    <property type="match status" value="1"/>
</dbReference>
<dbReference type="InterPro" id="IPR050194">
    <property type="entry name" value="Glycosyltransferase_grp1"/>
</dbReference>
<evidence type="ECO:0000256" key="3">
    <source>
        <dbReference type="ARBA" id="ARBA00022679"/>
    </source>
</evidence>
<dbReference type="InterPro" id="IPR028098">
    <property type="entry name" value="Glyco_trans_4-like_N"/>
</dbReference>
<sequence>MRIAVVTQYYPPEPVPIPADVARGLAERGHDVRVLTGYPSYPAGRLAPGYRQRLRGRERERDGGVEVRRVPLVISHSLSAVGRLLSYASFAASSLAAGRFVRAADVVYVYATPMTAAIGPGWWSRTRGTPFVLHVQDLWPESVTGSSMLRGRALSRAVAAVLAPWLGWTYRSAAASIAVGPGMARLLVERGAPAERVVTVLNWSAAAWPAEAEPDPAGGRLDEPAGGRTGLHLVYAGNVGDAQDLETVVRAAALVRDLDGFRVSVVGSGVAEGRIHDLVRGLKATNVVLAGRVPRDLMHPIHRSADFELVPLKDLPIFRVTIPSKLQESLALGIPVITTVAGDVADLVTREGLGLASAPGDPVRLAEAFRAAYALPPAERRAMGARASAYSRAAMSRVAALDAIERVVTSAAGPGPWKTGPDSDSRTGRRRGRPRGRLEDR</sequence>
<organism evidence="6 7">
    <name type="scientific">Pengzhenrongella sicca</name>
    <dbReference type="NCBI Taxonomy" id="2819238"/>
    <lineage>
        <taxon>Bacteria</taxon>
        <taxon>Bacillati</taxon>
        <taxon>Actinomycetota</taxon>
        <taxon>Actinomycetes</taxon>
        <taxon>Micrococcales</taxon>
        <taxon>Pengzhenrongella</taxon>
    </lineage>
</organism>
<name>A0A8A4ZAV9_9MICO</name>
<proteinExistence type="predicted"/>
<keyword evidence="2" id="KW-0328">Glycosyltransferase</keyword>
<dbReference type="SUPFAM" id="SSF53756">
    <property type="entry name" value="UDP-Glycosyltransferase/glycogen phosphorylase"/>
    <property type="match status" value="1"/>
</dbReference>
<dbReference type="Proteomes" id="UP000663937">
    <property type="component" value="Chromosome"/>
</dbReference>
<evidence type="ECO:0000256" key="4">
    <source>
        <dbReference type="SAM" id="MobiDB-lite"/>
    </source>
</evidence>
<dbReference type="CDD" id="cd03794">
    <property type="entry name" value="GT4_WbuB-like"/>
    <property type="match status" value="1"/>
</dbReference>
<evidence type="ECO:0000256" key="2">
    <source>
        <dbReference type="ARBA" id="ARBA00022676"/>
    </source>
</evidence>
<evidence type="ECO:0000313" key="6">
    <source>
        <dbReference type="EMBL" id="QTE29014.1"/>
    </source>
</evidence>
<dbReference type="RefSeq" id="WP_227423276.1">
    <property type="nucleotide sequence ID" value="NZ_CP071868.1"/>
</dbReference>
<keyword evidence="7" id="KW-1185">Reference proteome</keyword>
<evidence type="ECO:0000313" key="7">
    <source>
        <dbReference type="Proteomes" id="UP000663937"/>
    </source>
</evidence>
<accession>A0A8A4ZAV9</accession>
<feature type="domain" description="Glycosyltransferase subfamily 4-like N-terminal" evidence="5">
    <location>
        <begin position="20"/>
        <end position="203"/>
    </location>
</feature>